<feature type="transmembrane region" description="Helical" evidence="1">
    <location>
        <begin position="67"/>
        <end position="84"/>
    </location>
</feature>
<gene>
    <name evidence="2" type="ORF">GCM10007972_23830</name>
</gene>
<dbReference type="EMBL" id="BMOV01000009">
    <property type="protein sequence ID" value="GGO15573.1"/>
    <property type="molecule type" value="Genomic_DNA"/>
</dbReference>
<name>A0ABQ2LFK7_9PROT</name>
<accession>A0ABQ2LFK7</accession>
<evidence type="ECO:0000313" key="2">
    <source>
        <dbReference type="EMBL" id="GGO15573.1"/>
    </source>
</evidence>
<reference evidence="3" key="1">
    <citation type="journal article" date="2019" name="Int. J. Syst. Evol. Microbiol.">
        <title>The Global Catalogue of Microorganisms (GCM) 10K type strain sequencing project: providing services to taxonomists for standard genome sequencing and annotation.</title>
        <authorList>
            <consortium name="The Broad Institute Genomics Platform"/>
            <consortium name="The Broad Institute Genome Sequencing Center for Infectious Disease"/>
            <person name="Wu L."/>
            <person name="Ma J."/>
        </authorList>
    </citation>
    <scope>NUCLEOTIDE SEQUENCE [LARGE SCALE GENOMIC DNA]</scope>
    <source>
        <strain evidence="3">JCM 17843</strain>
    </source>
</reference>
<proteinExistence type="predicted"/>
<evidence type="ECO:0000256" key="1">
    <source>
        <dbReference type="SAM" id="Phobius"/>
    </source>
</evidence>
<keyword evidence="1" id="KW-0472">Membrane</keyword>
<protein>
    <submittedName>
        <fullName evidence="2">Uncharacterized protein</fullName>
    </submittedName>
</protein>
<dbReference type="RefSeq" id="WP_150006261.1">
    <property type="nucleotide sequence ID" value="NZ_BMOV01000009.1"/>
</dbReference>
<evidence type="ECO:0000313" key="3">
    <source>
        <dbReference type="Proteomes" id="UP000602381"/>
    </source>
</evidence>
<feature type="transmembrane region" description="Helical" evidence="1">
    <location>
        <begin position="9"/>
        <end position="29"/>
    </location>
</feature>
<feature type="transmembrane region" description="Helical" evidence="1">
    <location>
        <begin position="196"/>
        <end position="214"/>
    </location>
</feature>
<feature type="transmembrane region" description="Helical" evidence="1">
    <location>
        <begin position="164"/>
        <end position="184"/>
    </location>
</feature>
<keyword evidence="3" id="KW-1185">Reference proteome</keyword>
<feature type="transmembrane region" description="Helical" evidence="1">
    <location>
        <begin position="220"/>
        <end position="238"/>
    </location>
</feature>
<keyword evidence="1" id="KW-1133">Transmembrane helix</keyword>
<feature type="transmembrane region" description="Helical" evidence="1">
    <location>
        <begin position="122"/>
        <end position="144"/>
    </location>
</feature>
<feature type="transmembrane region" description="Helical" evidence="1">
    <location>
        <begin position="90"/>
        <end position="110"/>
    </location>
</feature>
<sequence length="432" mass="48734">MRRLFFNRIALGMSLLAMTAVFLETYMGAGSGHVGALSFGFLIWAVAAFLTIVIGVCLYFRQMLYGWTAGIILLFVLMALWTSTTSDAENMLPALPFGLVVFWSWGFRLFQRVEFATRKASLRLFFSHLLGLSIFSVMVLPPLWLGKLIAWLLALPFFGADYLLPPLPDSAAVALIAAAALLFAQDRLHDLHEYRLVPFVAVTISASAIAIDPLSSLFQWQLIIAFFLVMSGWLLWWLDRRHYDFESGILSIFGLRVRLKQAPHARIGVFRILDHETHPAEDVRRDMVRFVGARLSQEADYGACRLEDGYFAAGFEAGKGTHEDEARLWERGQYLAQEIQSYTFRIRRRNRPENLAPEDLAKKRGQFYFFGSELHIVVRCEAILTCSDFDRQIASGIKIKDGFSARMADMDRVKQAGFHADVPPPGGEGTSL</sequence>
<feature type="transmembrane region" description="Helical" evidence="1">
    <location>
        <begin position="41"/>
        <end position="60"/>
    </location>
</feature>
<keyword evidence="1" id="KW-0812">Transmembrane</keyword>
<dbReference type="Proteomes" id="UP000602381">
    <property type="component" value="Unassembled WGS sequence"/>
</dbReference>
<comment type="caution">
    <text evidence="2">The sequence shown here is derived from an EMBL/GenBank/DDBJ whole genome shotgun (WGS) entry which is preliminary data.</text>
</comment>
<organism evidence="2 3">
    <name type="scientific">Iodidimonas muriae</name>
    <dbReference type="NCBI Taxonomy" id="261467"/>
    <lineage>
        <taxon>Bacteria</taxon>
        <taxon>Pseudomonadati</taxon>
        <taxon>Pseudomonadota</taxon>
        <taxon>Alphaproteobacteria</taxon>
        <taxon>Iodidimonadales</taxon>
        <taxon>Iodidimonadaceae</taxon>
        <taxon>Iodidimonas</taxon>
    </lineage>
</organism>